<keyword evidence="6" id="KW-0256">Endoplasmic reticulum</keyword>
<keyword evidence="3" id="KW-0597">Phosphoprotein</keyword>
<protein>
    <recommendedName>
        <fullName evidence="17">Meiotically up-regulated protein</fullName>
    </recommendedName>
</protein>
<dbReference type="InterPro" id="IPR035892">
    <property type="entry name" value="C2_domain_sf"/>
</dbReference>
<reference evidence="15 16" key="1">
    <citation type="submission" date="2019-03" db="EMBL/GenBank/DDBJ databases">
        <title>Sequencing 23 genomes of Wallemia ichthyophaga.</title>
        <authorList>
            <person name="Gostincar C."/>
        </authorList>
    </citation>
    <scope>NUCLEOTIDE SEQUENCE [LARGE SCALE GENOMIC DNA]</scope>
    <source>
        <strain evidence="15 16">EXF-8621</strain>
    </source>
</reference>
<feature type="compositionally biased region" description="Polar residues" evidence="11">
    <location>
        <begin position="937"/>
        <end position="952"/>
    </location>
</feature>
<dbReference type="GO" id="GO:0008289">
    <property type="term" value="F:lipid binding"/>
    <property type="evidence" value="ECO:0007669"/>
    <property type="project" value="UniProtKB-KW"/>
</dbReference>
<feature type="region of interest" description="Disordered" evidence="11">
    <location>
        <begin position="1018"/>
        <end position="1040"/>
    </location>
</feature>
<evidence type="ECO:0008006" key="17">
    <source>
        <dbReference type="Google" id="ProtNLM"/>
    </source>
</evidence>
<evidence type="ECO:0000256" key="9">
    <source>
        <dbReference type="ARBA" id="ARBA00023121"/>
    </source>
</evidence>
<dbReference type="SUPFAM" id="SSF49562">
    <property type="entry name" value="C2 domain (Calcium/lipid-binding domain, CaLB)"/>
    <property type="match status" value="2"/>
</dbReference>
<evidence type="ECO:0000256" key="3">
    <source>
        <dbReference type="ARBA" id="ARBA00022553"/>
    </source>
</evidence>
<dbReference type="SMART" id="SM00239">
    <property type="entry name" value="C2"/>
    <property type="match status" value="2"/>
</dbReference>
<feature type="compositionally biased region" description="Acidic residues" evidence="11">
    <location>
        <begin position="955"/>
        <end position="967"/>
    </location>
</feature>
<dbReference type="InterPro" id="IPR000008">
    <property type="entry name" value="C2_dom"/>
</dbReference>
<evidence type="ECO:0000256" key="6">
    <source>
        <dbReference type="ARBA" id="ARBA00022824"/>
    </source>
</evidence>
<evidence type="ECO:0000256" key="8">
    <source>
        <dbReference type="ARBA" id="ARBA00023055"/>
    </source>
</evidence>
<evidence type="ECO:0000259" key="14">
    <source>
        <dbReference type="PROSITE" id="PS51847"/>
    </source>
</evidence>
<feature type="transmembrane region" description="Helical" evidence="12">
    <location>
        <begin position="74"/>
        <end position="103"/>
    </location>
</feature>
<dbReference type="InterPro" id="IPR037765">
    <property type="entry name" value="C2B_Tricalbin"/>
</dbReference>
<proteinExistence type="predicted"/>
<dbReference type="CDD" id="cd04052">
    <property type="entry name" value="C2B_Tricalbin-like"/>
    <property type="match status" value="1"/>
</dbReference>
<evidence type="ECO:0000259" key="13">
    <source>
        <dbReference type="PROSITE" id="PS50004"/>
    </source>
</evidence>
<comment type="caution">
    <text evidence="15">The sequence shown here is derived from an EMBL/GenBank/DDBJ whole genome shotgun (WGS) entry which is preliminary data.</text>
</comment>
<sequence>MSPSEDKNDVVLDPITLHNVIAPDTTAEEYDYVMHKLSGKDSVAEDKLITKPFPPTHSSQEFIRIHLPTFIKEFGVYAAILSLIPLPIPIIISLTAALLWRIWIHIDNEADKLAYEQERQRTLESKASVGGVQESCNWMNQILNRVWGIINPDLFTLGIDLLEDTMESMLPSFMMGFVNGVKVSDIDQGTVPMRVLSMRDLSDAEMMETLNNNSVPSFSDQENSSKKDLRPDEEKGEYVNLEINFAYRARPSGDLATKSRNIHMLIHFVVGLKKMLGAVMPVYVEVQGMTGTLRARCQLVPNPPFIKNTTIAFMGLPKVVISATPLTKHFLNAMKLPLVSQFINSSINEVMRDFCAPKSYTVDVQDLLLEDDVKRDVSAIGVIEVRIHGAIDIEKSDTNGTSDPYCTIAFSKQQKPLYSTRVIVNDLNPTWEESTTILLRPEIIKSQEDITVQLYDSDRLSADDRLGEATMSITKLVRNAGKMYELNSELAGQVHGTRRQGTLSWTVAFHPKRDLNKSLMTAGTDPNVPEDIAKHYREEFGDAQIDNENRLVQRIKPETQFPSGILSVQIHSIAQLEVKNVLGTFGTDAKRSGAAGQSYVETEDEQSTTAPSSYCTIIVNDQTVFRTRKKPFAFNPVFNAGTERFIADWRSTMLCVAIYDTRYREEDPILGVIPLKLSEVLKNGCQLTNSYPLIGGLGYGRVRLSVLFRSCDMQLERPLLGWEIGTVQLHSNITVKFDAGKHSSYSKCIIRTISSEVKLRKRKTTASETVVWKVEADEPPMRLPVKRRYASAFRVEFYTHNTNALNSGPAAVAIIWLRDIVDNEMLRNFRMTLWDGKDFHRLLQCYTYNEEDAEKLGLKRIGHIELDLRYKSGLGKTHGHFKGNKESMDVLQAWEAAVSSGQRSTVGDFIGEYTDVDRNRDPASRAVRRDSVDAYSHQPSTIGTRRTAQTMSGDFGEEYVTDEEQEKQDEQDINRSSSGENHTSKRALRKAMHREHRGSYQYKPVRTAMWAAKGVRHSLSSVKSKTSLHDRRANQIETEV</sequence>
<evidence type="ECO:0000256" key="11">
    <source>
        <dbReference type="SAM" id="MobiDB-lite"/>
    </source>
</evidence>
<feature type="domain" description="C2" evidence="13">
    <location>
        <begin position="363"/>
        <end position="487"/>
    </location>
</feature>
<evidence type="ECO:0000256" key="5">
    <source>
        <dbReference type="ARBA" id="ARBA00022737"/>
    </source>
</evidence>
<dbReference type="AlphaFoldDB" id="A0A4T0EZM8"/>
<dbReference type="GO" id="GO:0005789">
    <property type="term" value="C:endoplasmic reticulum membrane"/>
    <property type="evidence" value="ECO:0007669"/>
    <property type="project" value="UniProtKB-SubCell"/>
</dbReference>
<evidence type="ECO:0000313" key="16">
    <source>
        <dbReference type="Proteomes" id="UP000306954"/>
    </source>
</evidence>
<keyword evidence="4 12" id="KW-0812">Transmembrane</keyword>
<dbReference type="PANTHER" id="PTHR47348">
    <property type="entry name" value="MEIOTICALLY UP-REGULATED GENE 190 PROTEIN"/>
    <property type="match status" value="1"/>
</dbReference>
<feature type="domain" description="C2" evidence="13">
    <location>
        <begin position="547"/>
        <end position="691"/>
    </location>
</feature>
<organism evidence="15 16">
    <name type="scientific">Wallemia ichthyophaga</name>
    <dbReference type="NCBI Taxonomy" id="245174"/>
    <lineage>
        <taxon>Eukaryota</taxon>
        <taxon>Fungi</taxon>
        <taxon>Dikarya</taxon>
        <taxon>Basidiomycota</taxon>
        <taxon>Wallemiomycotina</taxon>
        <taxon>Wallemiomycetes</taxon>
        <taxon>Wallemiales</taxon>
        <taxon>Wallemiaceae</taxon>
        <taxon>Wallemia</taxon>
    </lineage>
</organism>
<keyword evidence="10 12" id="KW-0472">Membrane</keyword>
<dbReference type="CDD" id="cd21676">
    <property type="entry name" value="SMP_Mug190"/>
    <property type="match status" value="1"/>
</dbReference>
<dbReference type="PANTHER" id="PTHR47348:SF3">
    <property type="entry name" value="MEIOTICALLY UP-REGULATED GENE 190 PROTEIN"/>
    <property type="match status" value="1"/>
</dbReference>
<dbReference type="GO" id="GO:0061817">
    <property type="term" value="P:endoplasmic reticulum-plasma membrane tethering"/>
    <property type="evidence" value="ECO:0007669"/>
    <property type="project" value="InterPro"/>
</dbReference>
<keyword evidence="7 12" id="KW-1133">Transmembrane helix</keyword>
<evidence type="ECO:0000256" key="7">
    <source>
        <dbReference type="ARBA" id="ARBA00022989"/>
    </source>
</evidence>
<dbReference type="PROSITE" id="PS50004">
    <property type="entry name" value="C2"/>
    <property type="match status" value="2"/>
</dbReference>
<dbReference type="OrthoDB" id="419768at2759"/>
<keyword evidence="5" id="KW-0677">Repeat</keyword>
<dbReference type="EMBL" id="SPOF01000028">
    <property type="protein sequence ID" value="TIB10788.1"/>
    <property type="molecule type" value="Genomic_DNA"/>
</dbReference>
<dbReference type="Gene3D" id="2.60.40.150">
    <property type="entry name" value="C2 domain"/>
    <property type="match status" value="2"/>
</dbReference>
<feature type="domain" description="SMP-LTD" evidence="14">
    <location>
        <begin position="132"/>
        <end position="365"/>
    </location>
</feature>
<gene>
    <name evidence="15" type="ORF">E3P90_02724</name>
</gene>
<dbReference type="InterPro" id="IPR031468">
    <property type="entry name" value="SMP_LBD"/>
</dbReference>
<evidence type="ECO:0000313" key="15">
    <source>
        <dbReference type="EMBL" id="TIB10788.1"/>
    </source>
</evidence>
<evidence type="ECO:0000256" key="10">
    <source>
        <dbReference type="ARBA" id="ARBA00023136"/>
    </source>
</evidence>
<keyword evidence="9" id="KW-0446">Lipid-binding</keyword>
<keyword evidence="8" id="KW-0445">Lipid transport</keyword>
<evidence type="ECO:0000256" key="2">
    <source>
        <dbReference type="ARBA" id="ARBA00022448"/>
    </source>
</evidence>
<evidence type="ECO:0000256" key="1">
    <source>
        <dbReference type="ARBA" id="ARBA00004586"/>
    </source>
</evidence>
<feature type="region of interest" description="Disordered" evidence="11">
    <location>
        <begin position="211"/>
        <end position="233"/>
    </location>
</feature>
<comment type="subcellular location">
    <subcellularLocation>
        <location evidence="1">Endoplasmic reticulum membrane</location>
    </subcellularLocation>
</comment>
<feature type="compositionally biased region" description="Polar residues" evidence="11">
    <location>
        <begin position="211"/>
        <end position="222"/>
    </location>
</feature>
<dbReference type="Pfam" id="PF25669">
    <property type="entry name" value="SMP_MUG190-like"/>
    <property type="match status" value="1"/>
</dbReference>
<dbReference type="Pfam" id="PF25331">
    <property type="entry name" value="C2_Mug190_3rd"/>
    <property type="match status" value="1"/>
</dbReference>
<accession>A0A4T0EZM8</accession>
<name>A0A4T0EZM8_WALIC</name>
<evidence type="ECO:0000256" key="4">
    <source>
        <dbReference type="ARBA" id="ARBA00022692"/>
    </source>
</evidence>
<feature type="compositionally biased region" description="Basic residues" evidence="11">
    <location>
        <begin position="984"/>
        <end position="996"/>
    </location>
</feature>
<feature type="compositionally biased region" description="Basic and acidic residues" evidence="11">
    <location>
        <begin position="915"/>
        <end position="932"/>
    </location>
</feature>
<dbReference type="Proteomes" id="UP000306954">
    <property type="component" value="Unassembled WGS sequence"/>
</dbReference>
<keyword evidence="2" id="KW-0813">Transport</keyword>
<feature type="region of interest" description="Disordered" evidence="11">
    <location>
        <begin position="914"/>
        <end position="1000"/>
    </location>
</feature>
<dbReference type="InterPro" id="IPR057349">
    <property type="entry name" value="C2_Mug190_3rd"/>
</dbReference>
<dbReference type="Pfam" id="PF00168">
    <property type="entry name" value="C2"/>
    <property type="match status" value="2"/>
</dbReference>
<dbReference type="GO" id="GO:0006869">
    <property type="term" value="P:lipid transport"/>
    <property type="evidence" value="ECO:0007669"/>
    <property type="project" value="UniProtKB-KW"/>
</dbReference>
<feature type="compositionally biased region" description="Basic and acidic residues" evidence="11">
    <location>
        <begin position="223"/>
        <end position="233"/>
    </location>
</feature>
<dbReference type="PROSITE" id="PS51847">
    <property type="entry name" value="SMP"/>
    <property type="match status" value="1"/>
</dbReference>
<evidence type="ECO:0000256" key="12">
    <source>
        <dbReference type="SAM" id="Phobius"/>
    </source>
</evidence>